<dbReference type="KEGG" id="bgt:106075218"/>
<dbReference type="Proteomes" id="UP000076420">
    <property type="component" value="Unassembled WGS sequence"/>
</dbReference>
<reference evidence="1" key="1">
    <citation type="submission" date="2020-05" db="UniProtKB">
        <authorList>
            <consortium name="EnsemblMetazoa"/>
        </authorList>
    </citation>
    <scope>IDENTIFICATION</scope>
    <source>
        <strain evidence="1">BB02</strain>
    </source>
</reference>
<dbReference type="VEuPathDB" id="VectorBase:BGLAX_042485"/>
<proteinExistence type="predicted"/>
<dbReference type="PANTHER" id="PTHR19446">
    <property type="entry name" value="REVERSE TRANSCRIPTASES"/>
    <property type="match status" value="1"/>
</dbReference>
<dbReference type="AlphaFoldDB" id="A0A2C9M8M8"/>
<name>A0A2C9M8M8_BIOGL</name>
<organism evidence="1 2">
    <name type="scientific">Biomphalaria glabrata</name>
    <name type="common">Bloodfluke planorb</name>
    <name type="synonym">Freshwater snail</name>
    <dbReference type="NCBI Taxonomy" id="6526"/>
    <lineage>
        <taxon>Eukaryota</taxon>
        <taxon>Metazoa</taxon>
        <taxon>Spiralia</taxon>
        <taxon>Lophotrochozoa</taxon>
        <taxon>Mollusca</taxon>
        <taxon>Gastropoda</taxon>
        <taxon>Heterobranchia</taxon>
        <taxon>Euthyneura</taxon>
        <taxon>Panpulmonata</taxon>
        <taxon>Hygrophila</taxon>
        <taxon>Lymnaeoidea</taxon>
        <taxon>Planorbidae</taxon>
        <taxon>Biomphalaria</taxon>
    </lineage>
</organism>
<sequence length="175" mass="19338">ARANAQRTARICANEYWVELSENIQLAAQVGNIRGMYEGIKKALGPSQNKTTPLKSTTGEIITDKCQQMHRSVEHCSKLYATTSSVSDSALKAIIQLPTMNDLDETPTLSELNKAIDNIAARKAPGCDGIPQDLLKQCKTTLIQPLHELLCKCWQEGAVPQDLRDSKIITLYKNK</sequence>
<gene>
    <name evidence="1" type="primary">106075218</name>
</gene>
<evidence type="ECO:0000313" key="2">
    <source>
        <dbReference type="Proteomes" id="UP000076420"/>
    </source>
</evidence>
<accession>A0A2C9M8M8</accession>
<dbReference type="VEuPathDB" id="VectorBase:BGLB039711"/>
<dbReference type="EnsemblMetazoa" id="BGLB039711-RA">
    <property type="protein sequence ID" value="BGLB039711-PA"/>
    <property type="gene ID" value="BGLB039711"/>
</dbReference>
<evidence type="ECO:0000313" key="1">
    <source>
        <dbReference type="EnsemblMetazoa" id="BGLB039711-PA"/>
    </source>
</evidence>
<protein>
    <submittedName>
        <fullName evidence="1">Uncharacterized protein</fullName>
    </submittedName>
</protein>